<accession>A0ACC0WD44</accession>
<reference evidence="1 2" key="1">
    <citation type="journal article" date="2022" name="bioRxiv">
        <title>The genome of the oomycete Peronosclerospora sorghi, a cosmopolitan pathogen of maize and sorghum, is inflated with dispersed pseudogenes.</title>
        <authorList>
            <person name="Fletcher K."/>
            <person name="Martin F."/>
            <person name="Isakeit T."/>
            <person name="Cavanaugh K."/>
            <person name="Magill C."/>
            <person name="Michelmore R."/>
        </authorList>
    </citation>
    <scope>NUCLEOTIDE SEQUENCE [LARGE SCALE GENOMIC DNA]</scope>
    <source>
        <strain evidence="1">P6</strain>
    </source>
</reference>
<proteinExistence type="predicted"/>
<dbReference type="EMBL" id="CM047581">
    <property type="protein sequence ID" value="KAI9916487.1"/>
    <property type="molecule type" value="Genomic_DNA"/>
</dbReference>
<protein>
    <submittedName>
        <fullName evidence="1">Uncharacterized protein</fullName>
    </submittedName>
</protein>
<keyword evidence="2" id="KW-1185">Reference proteome</keyword>
<evidence type="ECO:0000313" key="1">
    <source>
        <dbReference type="EMBL" id="KAI9916487.1"/>
    </source>
</evidence>
<sequence length="90" mass="10616">MPSRQYSKALMLIEYSDTRCEPDISSKTQWLYQYSLKVSSSIMDGLRTIRMDLIFIVYTSRNSYLLRCYYRQEFTVTKAEENHGPLLISA</sequence>
<name>A0ACC0WD44_9STRA</name>
<comment type="caution">
    <text evidence="1">The sequence shown here is derived from an EMBL/GenBank/DDBJ whole genome shotgun (WGS) entry which is preliminary data.</text>
</comment>
<gene>
    <name evidence="1" type="ORF">PsorP6_018183</name>
</gene>
<dbReference type="Proteomes" id="UP001163321">
    <property type="component" value="Chromosome 2"/>
</dbReference>
<organism evidence="1 2">
    <name type="scientific">Peronosclerospora sorghi</name>
    <dbReference type="NCBI Taxonomy" id="230839"/>
    <lineage>
        <taxon>Eukaryota</taxon>
        <taxon>Sar</taxon>
        <taxon>Stramenopiles</taxon>
        <taxon>Oomycota</taxon>
        <taxon>Peronosporomycetes</taxon>
        <taxon>Peronosporales</taxon>
        <taxon>Peronosporaceae</taxon>
        <taxon>Peronosclerospora</taxon>
    </lineage>
</organism>
<evidence type="ECO:0000313" key="2">
    <source>
        <dbReference type="Proteomes" id="UP001163321"/>
    </source>
</evidence>